<evidence type="ECO:0000256" key="2">
    <source>
        <dbReference type="ARBA" id="ARBA00012438"/>
    </source>
</evidence>
<evidence type="ECO:0000313" key="13">
    <source>
        <dbReference type="Proteomes" id="UP001464923"/>
    </source>
</evidence>
<dbReference type="InterPro" id="IPR003594">
    <property type="entry name" value="HATPase_dom"/>
</dbReference>
<evidence type="ECO:0000256" key="8">
    <source>
        <dbReference type="ARBA" id="ARBA00023012"/>
    </source>
</evidence>
<keyword evidence="4" id="KW-0808">Transferase</keyword>
<dbReference type="SUPFAM" id="SSF55874">
    <property type="entry name" value="ATPase domain of HSP90 chaperone/DNA topoisomerase II/histidine kinase"/>
    <property type="match status" value="1"/>
</dbReference>
<evidence type="ECO:0000256" key="10">
    <source>
        <dbReference type="SAM" id="Phobius"/>
    </source>
</evidence>
<evidence type="ECO:0000256" key="4">
    <source>
        <dbReference type="ARBA" id="ARBA00022679"/>
    </source>
</evidence>
<feature type="coiled-coil region" evidence="9">
    <location>
        <begin position="437"/>
        <end position="465"/>
    </location>
</feature>
<feature type="transmembrane region" description="Helical" evidence="10">
    <location>
        <begin position="55"/>
        <end position="72"/>
    </location>
</feature>
<comment type="catalytic activity">
    <reaction evidence="1">
        <text>ATP + protein L-histidine = ADP + protein N-phospho-L-histidine.</text>
        <dbReference type="EC" id="2.7.13.3"/>
    </reaction>
</comment>
<sequence length="653" mass="68037">MLAVGGAGCVLLAVNVAAGAPSSSGRGGFWPMQVVGLVTYGVVGGLLVARRTAGVLGPVFLVVALSQAASLFGREYGVYGLQVVDGLPADRWLFWSHTWSWVPGLLALLVVVPLLLPDGTLPSQRWRPVVLFGVCAIAVATTRWATTPYELLDGPATDAAIGPNPLALSPGPSALVGGVAAPLVALGVVLAAAGLVARWRRAGPDGRRALSWMLYGVAVTVACEVVAMATASVLAAALAVGALPVCCMIAVSRHRLWDLQLVVGRSLVYGGLSVAVAVAYAGVVGLLGGAIGVGTGAPIVGTAVVAMLVLPLHHVLRRVVNRLVHGSPEDPHRVITRLAMRLGAAVPADQVASSVLPDILTEVSRTLGLRHLSLETADGRIFPDGSPPDGPVQELALRHAGRRVGVLRAVPVRGGLTRSERRALTDVAAQAAVAVHALALSDELRRERERAAAAREEERDRLRRRLHDGVGTALAAASLQADSVRDLIDESPDEGRAVLHRLGAQLRDAVRDVRAITRDLRPALLDELGPEGALRELGARSSTPACAVEVELGELGPLPAEVELAAHLLVAELVTNACRHADATRVRVYAHRREGFLLVRVSDNGRGTRAAAGASPGLGLHSLRRRVDGLGGTLEVWEGPGTIVEAALPVPLR</sequence>
<keyword evidence="10" id="KW-1133">Transmembrane helix</keyword>
<dbReference type="Pfam" id="PF07730">
    <property type="entry name" value="HisKA_3"/>
    <property type="match status" value="1"/>
</dbReference>
<dbReference type="InterPro" id="IPR005467">
    <property type="entry name" value="His_kinase_dom"/>
</dbReference>
<dbReference type="PANTHER" id="PTHR24421:SF10">
    <property type="entry name" value="NITRATE_NITRITE SENSOR PROTEIN NARQ"/>
    <property type="match status" value="1"/>
</dbReference>
<dbReference type="PANTHER" id="PTHR24421">
    <property type="entry name" value="NITRATE/NITRITE SENSOR PROTEIN NARX-RELATED"/>
    <property type="match status" value="1"/>
</dbReference>
<dbReference type="InterPro" id="IPR036890">
    <property type="entry name" value="HATPase_C_sf"/>
</dbReference>
<feature type="transmembrane region" description="Helical" evidence="10">
    <location>
        <begin position="92"/>
        <end position="116"/>
    </location>
</feature>
<dbReference type="EC" id="2.7.13.3" evidence="2"/>
<evidence type="ECO:0000313" key="12">
    <source>
        <dbReference type="EMBL" id="MEQ3539438.1"/>
    </source>
</evidence>
<evidence type="ECO:0000256" key="3">
    <source>
        <dbReference type="ARBA" id="ARBA00022553"/>
    </source>
</evidence>
<keyword evidence="9" id="KW-0175">Coiled coil</keyword>
<keyword evidence="13" id="KW-1185">Reference proteome</keyword>
<dbReference type="SMART" id="SM00387">
    <property type="entry name" value="HATPase_c"/>
    <property type="match status" value="1"/>
</dbReference>
<name>A0ABV1JVK4_9PSEU</name>
<gene>
    <name evidence="12" type="ORF">WHI96_11440</name>
</gene>
<dbReference type="PROSITE" id="PS50109">
    <property type="entry name" value="HIS_KIN"/>
    <property type="match status" value="1"/>
</dbReference>
<feature type="transmembrane region" description="Helical" evidence="10">
    <location>
        <begin position="263"/>
        <end position="283"/>
    </location>
</feature>
<keyword evidence="10" id="KW-0812">Transmembrane</keyword>
<keyword evidence="10" id="KW-0472">Membrane</keyword>
<keyword evidence="7" id="KW-0067">ATP-binding</keyword>
<dbReference type="Gene3D" id="1.20.5.1930">
    <property type="match status" value="1"/>
</dbReference>
<dbReference type="Proteomes" id="UP001464923">
    <property type="component" value="Unassembled WGS sequence"/>
</dbReference>
<evidence type="ECO:0000256" key="6">
    <source>
        <dbReference type="ARBA" id="ARBA00022777"/>
    </source>
</evidence>
<comment type="caution">
    <text evidence="12">The sequence shown here is derived from an EMBL/GenBank/DDBJ whole genome shotgun (WGS) entry which is preliminary data.</text>
</comment>
<dbReference type="RefSeq" id="WP_349302376.1">
    <property type="nucleotide sequence ID" value="NZ_JBEDNP010000005.1"/>
</dbReference>
<feature type="transmembrane region" description="Helical" evidence="10">
    <location>
        <begin position="289"/>
        <end position="312"/>
    </location>
</feature>
<proteinExistence type="predicted"/>
<dbReference type="EMBL" id="JBEDNP010000005">
    <property type="protein sequence ID" value="MEQ3539438.1"/>
    <property type="molecule type" value="Genomic_DNA"/>
</dbReference>
<feature type="transmembrane region" description="Helical" evidence="10">
    <location>
        <begin position="209"/>
        <end position="227"/>
    </location>
</feature>
<organism evidence="12 13">
    <name type="scientific">Pseudonocardia tropica</name>
    <dbReference type="NCBI Taxonomy" id="681289"/>
    <lineage>
        <taxon>Bacteria</taxon>
        <taxon>Bacillati</taxon>
        <taxon>Actinomycetota</taxon>
        <taxon>Actinomycetes</taxon>
        <taxon>Pseudonocardiales</taxon>
        <taxon>Pseudonocardiaceae</taxon>
        <taxon>Pseudonocardia</taxon>
    </lineage>
</organism>
<dbReference type="Pfam" id="PF02518">
    <property type="entry name" value="HATPase_c"/>
    <property type="match status" value="1"/>
</dbReference>
<keyword evidence="3" id="KW-0597">Phosphoprotein</keyword>
<dbReference type="InterPro" id="IPR011712">
    <property type="entry name" value="Sig_transdc_His_kin_sub3_dim/P"/>
</dbReference>
<reference evidence="12 13" key="1">
    <citation type="submission" date="2024-03" db="EMBL/GenBank/DDBJ databases">
        <title>Draft genome sequence of Pseudonocardia tropica JCM 19149.</title>
        <authorList>
            <person name="Butdee W."/>
            <person name="Duangmal K."/>
        </authorList>
    </citation>
    <scope>NUCLEOTIDE SEQUENCE [LARGE SCALE GENOMIC DNA]</scope>
    <source>
        <strain evidence="12 13">JCM 19149</strain>
    </source>
</reference>
<feature type="transmembrane region" description="Helical" evidence="10">
    <location>
        <begin position="128"/>
        <end position="146"/>
    </location>
</feature>
<protein>
    <recommendedName>
        <fullName evidence="2">histidine kinase</fullName>
        <ecNumber evidence="2">2.7.13.3</ecNumber>
    </recommendedName>
</protein>
<keyword evidence="5" id="KW-0547">Nucleotide-binding</keyword>
<feature type="transmembrane region" description="Helical" evidence="10">
    <location>
        <begin position="233"/>
        <end position="251"/>
    </location>
</feature>
<feature type="transmembrane region" description="Helical" evidence="10">
    <location>
        <begin position="29"/>
        <end position="48"/>
    </location>
</feature>
<keyword evidence="6 12" id="KW-0418">Kinase</keyword>
<evidence type="ECO:0000259" key="11">
    <source>
        <dbReference type="PROSITE" id="PS50109"/>
    </source>
</evidence>
<feature type="transmembrane region" description="Helical" evidence="10">
    <location>
        <begin position="174"/>
        <end position="197"/>
    </location>
</feature>
<evidence type="ECO:0000256" key="9">
    <source>
        <dbReference type="SAM" id="Coils"/>
    </source>
</evidence>
<evidence type="ECO:0000256" key="5">
    <source>
        <dbReference type="ARBA" id="ARBA00022741"/>
    </source>
</evidence>
<dbReference type="CDD" id="cd16917">
    <property type="entry name" value="HATPase_UhpB-NarQ-NarX-like"/>
    <property type="match status" value="1"/>
</dbReference>
<feature type="domain" description="Histidine kinase" evidence="11">
    <location>
        <begin position="569"/>
        <end position="652"/>
    </location>
</feature>
<keyword evidence="8" id="KW-0902">Two-component regulatory system</keyword>
<evidence type="ECO:0000256" key="7">
    <source>
        <dbReference type="ARBA" id="ARBA00022840"/>
    </source>
</evidence>
<dbReference type="InterPro" id="IPR050482">
    <property type="entry name" value="Sensor_HK_TwoCompSys"/>
</dbReference>
<evidence type="ECO:0000256" key="1">
    <source>
        <dbReference type="ARBA" id="ARBA00000085"/>
    </source>
</evidence>
<dbReference type="GO" id="GO:0016301">
    <property type="term" value="F:kinase activity"/>
    <property type="evidence" value="ECO:0007669"/>
    <property type="project" value="UniProtKB-KW"/>
</dbReference>
<accession>A0ABV1JVK4</accession>
<dbReference type="Gene3D" id="3.30.565.10">
    <property type="entry name" value="Histidine kinase-like ATPase, C-terminal domain"/>
    <property type="match status" value="1"/>
</dbReference>